<name>A0A2P6MXB4_9EUKA</name>
<organism evidence="13 14">
    <name type="scientific">Planoprotostelium fungivorum</name>
    <dbReference type="NCBI Taxonomy" id="1890364"/>
    <lineage>
        <taxon>Eukaryota</taxon>
        <taxon>Amoebozoa</taxon>
        <taxon>Evosea</taxon>
        <taxon>Variosea</taxon>
        <taxon>Cavosteliida</taxon>
        <taxon>Cavosteliaceae</taxon>
        <taxon>Planoprotostelium</taxon>
    </lineage>
</organism>
<evidence type="ECO:0000313" key="14">
    <source>
        <dbReference type="Proteomes" id="UP000241769"/>
    </source>
</evidence>
<keyword evidence="5" id="KW-0547">Nucleotide-binding</keyword>
<dbReference type="InterPro" id="IPR024909">
    <property type="entry name" value="Cys-tRNA/MSH_ligase"/>
</dbReference>
<evidence type="ECO:0000256" key="10">
    <source>
        <dbReference type="ARBA" id="ARBA00031499"/>
    </source>
</evidence>
<dbReference type="AlphaFoldDB" id="A0A2P6MXB4"/>
<dbReference type="Gene3D" id="3.40.50.620">
    <property type="entry name" value="HUPs"/>
    <property type="match status" value="1"/>
</dbReference>
<reference evidence="13 14" key="1">
    <citation type="journal article" date="2018" name="Genome Biol. Evol.">
        <title>Multiple Roots of Fruiting Body Formation in Amoebozoa.</title>
        <authorList>
            <person name="Hillmann F."/>
            <person name="Forbes G."/>
            <person name="Novohradska S."/>
            <person name="Ferling I."/>
            <person name="Riege K."/>
            <person name="Groth M."/>
            <person name="Westermann M."/>
            <person name="Marz M."/>
            <person name="Spaller T."/>
            <person name="Winckler T."/>
            <person name="Schaap P."/>
            <person name="Glockner G."/>
        </authorList>
    </citation>
    <scope>NUCLEOTIDE SEQUENCE [LARGE SCALE GENOMIC DNA]</scope>
    <source>
        <strain evidence="13 14">Jena</strain>
    </source>
</reference>
<keyword evidence="9" id="KW-0030">Aminoacyl-tRNA synthetase</keyword>
<evidence type="ECO:0000256" key="3">
    <source>
        <dbReference type="ARBA" id="ARBA00022598"/>
    </source>
</evidence>
<dbReference type="OrthoDB" id="438179at2759"/>
<accession>A0A2P6MXB4</accession>
<evidence type="ECO:0000256" key="6">
    <source>
        <dbReference type="ARBA" id="ARBA00022833"/>
    </source>
</evidence>
<feature type="domain" description="tRNA synthetases class I catalytic" evidence="12">
    <location>
        <begin position="37"/>
        <end position="340"/>
    </location>
</feature>
<dbReference type="STRING" id="1890364.A0A2P6MXB4"/>
<dbReference type="EC" id="6.1.1.16" evidence="2"/>
<evidence type="ECO:0000256" key="2">
    <source>
        <dbReference type="ARBA" id="ARBA00012832"/>
    </source>
</evidence>
<dbReference type="NCBIfam" id="TIGR00435">
    <property type="entry name" value="cysS"/>
    <property type="match status" value="1"/>
</dbReference>
<keyword evidence="7" id="KW-0067">ATP-binding</keyword>
<feature type="coiled-coil region" evidence="11">
    <location>
        <begin position="522"/>
        <end position="551"/>
    </location>
</feature>
<evidence type="ECO:0000256" key="4">
    <source>
        <dbReference type="ARBA" id="ARBA00022723"/>
    </source>
</evidence>
<dbReference type="SUPFAM" id="SSF52374">
    <property type="entry name" value="Nucleotidylyl transferase"/>
    <property type="match status" value="1"/>
</dbReference>
<dbReference type="HAMAP" id="MF_00041">
    <property type="entry name" value="Cys_tRNA_synth"/>
    <property type="match status" value="1"/>
</dbReference>
<evidence type="ECO:0000256" key="1">
    <source>
        <dbReference type="ARBA" id="ARBA00001947"/>
    </source>
</evidence>
<protein>
    <recommendedName>
        <fullName evidence="2">cysteine--tRNA ligase</fullName>
        <ecNumber evidence="2">6.1.1.16</ecNumber>
    </recommendedName>
    <alternativeName>
        <fullName evidence="10">Cysteinyl-tRNA synthetase</fullName>
    </alternativeName>
</protein>
<dbReference type="FunCoup" id="A0A2P6MXB4">
    <property type="interactions" value="798"/>
</dbReference>
<dbReference type="Pfam" id="PF01406">
    <property type="entry name" value="tRNA-synt_1e"/>
    <property type="match status" value="1"/>
</dbReference>
<evidence type="ECO:0000256" key="9">
    <source>
        <dbReference type="ARBA" id="ARBA00023146"/>
    </source>
</evidence>
<dbReference type="GO" id="GO:0005524">
    <property type="term" value="F:ATP binding"/>
    <property type="evidence" value="ECO:0007669"/>
    <property type="project" value="UniProtKB-KW"/>
</dbReference>
<dbReference type="Gene3D" id="1.20.120.1910">
    <property type="entry name" value="Cysteine-tRNA ligase, C-terminal anti-codon recognition domain"/>
    <property type="match status" value="1"/>
</dbReference>
<comment type="cofactor">
    <cofactor evidence="1">
        <name>Zn(2+)</name>
        <dbReference type="ChEBI" id="CHEBI:29105"/>
    </cofactor>
</comment>
<dbReference type="InterPro" id="IPR015803">
    <property type="entry name" value="Cys-tRNA-ligase"/>
</dbReference>
<keyword evidence="8" id="KW-0648">Protein biosynthesis</keyword>
<dbReference type="PRINTS" id="PR00983">
    <property type="entry name" value="TRNASYNTHCYS"/>
</dbReference>
<evidence type="ECO:0000256" key="8">
    <source>
        <dbReference type="ARBA" id="ARBA00022917"/>
    </source>
</evidence>
<sequence length="637" mass="72095">MSDRPAPNWNQPEGTPLTDLKIYNSLTKSKVPFVSHGGRDVSWYICGPTVYDSSHIGHARNYVGSDIVRRVLTQYFGYRVQMVMNITDIDDKIIKRSNESNTPFAQFARKWEGDFLEDMKNLGVQDPDVLTRVSEYVPEIITFIQKIVSNGYAYESNGSVYFDVDAFMKAGYYYAKLEPSHFGNATLAAEGEGSLSVGAADKRSSHDFALWKKSKEGEPVWDSPWGGGRPGWHIECSAMASEILGSRIDVHSGGEDLKFPHHDNEIAQSEAYHQNKQWIDYFIHAGHLHIDGSKMSKSLKNFITIKDALKRYSARQLRTLFLSYKYDSVMEYSEDTMVHAINTESQFKSFFFRVNGLIKEASLDHEQKWGEEEKSLDRSLQEAKKSVHDSLSDNFNTPEVMKVLSNLINSTSLYLSKQTSPRIYIVKAIATYITQMFKIFGLIYDDDVGYTVAGNNDAATPVIDAFVKYRNDVRTTARAPDSVNALMKLSDSLRDEQLPPLGVRLTDGPKGATWSFDEPDVLIKEIQQKKEAEAKKQREKEEAALEKMKKIEKGKTAPDDLFKGQEDKYSQYDEQLDKPEAVISIRTTAKAMQGVPTHDAEGKELNKSRLKTLKKEYDAQVKAHATWLKHLASQTNA</sequence>
<comment type="caution">
    <text evidence="13">The sequence shown here is derived from an EMBL/GenBank/DDBJ whole genome shotgun (WGS) entry which is preliminary data.</text>
</comment>
<dbReference type="PANTHER" id="PTHR10890:SF3">
    <property type="entry name" value="CYSTEINE--TRNA LIGASE, CYTOPLASMIC"/>
    <property type="match status" value="1"/>
</dbReference>
<dbReference type="PANTHER" id="PTHR10890">
    <property type="entry name" value="CYSTEINYL-TRNA SYNTHETASE"/>
    <property type="match status" value="1"/>
</dbReference>
<gene>
    <name evidence="13" type="ORF">PROFUN_15265</name>
</gene>
<dbReference type="CDD" id="cd00672">
    <property type="entry name" value="CysRS_core"/>
    <property type="match status" value="1"/>
</dbReference>
<proteinExistence type="inferred from homology"/>
<evidence type="ECO:0000259" key="12">
    <source>
        <dbReference type="Pfam" id="PF01406"/>
    </source>
</evidence>
<dbReference type="InterPro" id="IPR032678">
    <property type="entry name" value="tRNA-synt_1_cat_dom"/>
</dbReference>
<keyword evidence="14" id="KW-1185">Reference proteome</keyword>
<keyword evidence="3" id="KW-0436">Ligase</keyword>
<evidence type="ECO:0000256" key="5">
    <source>
        <dbReference type="ARBA" id="ARBA00022741"/>
    </source>
</evidence>
<dbReference type="GO" id="GO:0046872">
    <property type="term" value="F:metal ion binding"/>
    <property type="evidence" value="ECO:0007669"/>
    <property type="project" value="UniProtKB-KW"/>
</dbReference>
<dbReference type="FunFam" id="3.40.50.620:FF:000027">
    <property type="entry name" value="Cysteine--tRNA ligase, cytoplasmic"/>
    <property type="match status" value="1"/>
</dbReference>
<dbReference type="GO" id="GO:0004817">
    <property type="term" value="F:cysteine-tRNA ligase activity"/>
    <property type="evidence" value="ECO:0007669"/>
    <property type="project" value="UniProtKB-EC"/>
</dbReference>
<dbReference type="GO" id="GO:0005737">
    <property type="term" value="C:cytoplasm"/>
    <property type="evidence" value="ECO:0007669"/>
    <property type="project" value="TreeGrafter"/>
</dbReference>
<dbReference type="InterPro" id="IPR009080">
    <property type="entry name" value="tRNAsynth_Ia_anticodon-bd"/>
</dbReference>
<evidence type="ECO:0000256" key="7">
    <source>
        <dbReference type="ARBA" id="ARBA00022840"/>
    </source>
</evidence>
<keyword evidence="6" id="KW-0862">Zinc</keyword>
<dbReference type="GO" id="GO:0006423">
    <property type="term" value="P:cysteinyl-tRNA aminoacylation"/>
    <property type="evidence" value="ECO:0007669"/>
    <property type="project" value="InterPro"/>
</dbReference>
<evidence type="ECO:0000313" key="13">
    <source>
        <dbReference type="EMBL" id="PRP76349.1"/>
    </source>
</evidence>
<dbReference type="Proteomes" id="UP000241769">
    <property type="component" value="Unassembled WGS sequence"/>
</dbReference>
<keyword evidence="4" id="KW-0479">Metal-binding</keyword>
<dbReference type="InParanoid" id="A0A2P6MXB4"/>
<evidence type="ECO:0000256" key="11">
    <source>
        <dbReference type="SAM" id="Coils"/>
    </source>
</evidence>
<keyword evidence="11" id="KW-0175">Coiled coil</keyword>
<dbReference type="InterPro" id="IPR014729">
    <property type="entry name" value="Rossmann-like_a/b/a_fold"/>
</dbReference>
<dbReference type="EMBL" id="MDYQ01000334">
    <property type="protein sequence ID" value="PRP76349.1"/>
    <property type="molecule type" value="Genomic_DNA"/>
</dbReference>
<dbReference type="SUPFAM" id="SSF47323">
    <property type="entry name" value="Anticodon-binding domain of a subclass of class I aminoacyl-tRNA synthetases"/>
    <property type="match status" value="1"/>
</dbReference>